<evidence type="ECO:0000256" key="3">
    <source>
        <dbReference type="ARBA" id="ARBA00022630"/>
    </source>
</evidence>
<comment type="cofactor">
    <cofactor evidence="1">
        <name>FMN</name>
        <dbReference type="ChEBI" id="CHEBI:58210"/>
    </cofactor>
</comment>
<dbReference type="Gene3D" id="3.40.109.10">
    <property type="entry name" value="NADH Oxidase"/>
    <property type="match status" value="1"/>
</dbReference>
<proteinExistence type="inferred from homology"/>
<evidence type="ECO:0000313" key="9">
    <source>
        <dbReference type="EMBL" id="MFC7338496.1"/>
    </source>
</evidence>
<evidence type="ECO:0000256" key="1">
    <source>
        <dbReference type="ARBA" id="ARBA00001917"/>
    </source>
</evidence>
<name>A0ABW2LCG4_9BACT</name>
<sequence>MTPAELVSALNWRYATKSFDPNKSLSDDAWQALLDSLVLAPSSFGLQPWKFIVVSDPEIRERLRENSWGQAQVTDADKLVVFTSRTDMTPEDIQRWVNRLAEVQDQAPEDLKGYAGIVEGFCQRMSPEARHNWNIRQTYIALGQFMASAAAIGVDTCPLEGIDPSGYDHELGLAGSGYATCVACAVGYRTEDDKSAARPKARYVQSDVISER</sequence>
<dbReference type="InterPro" id="IPR029479">
    <property type="entry name" value="Nitroreductase"/>
</dbReference>
<evidence type="ECO:0000259" key="8">
    <source>
        <dbReference type="Pfam" id="PF00881"/>
    </source>
</evidence>
<keyword evidence="6" id="KW-0560">Oxidoreductase</keyword>
<keyword evidence="7" id="KW-0520">NAD</keyword>
<dbReference type="InterPro" id="IPR050627">
    <property type="entry name" value="Nitroreductase/BluB"/>
</dbReference>
<dbReference type="SUPFAM" id="SSF55469">
    <property type="entry name" value="FMN-dependent nitroreductase-like"/>
    <property type="match status" value="1"/>
</dbReference>
<dbReference type="EMBL" id="JBHTBS010000008">
    <property type="protein sequence ID" value="MFC7338496.1"/>
    <property type="molecule type" value="Genomic_DNA"/>
</dbReference>
<dbReference type="Proteomes" id="UP001596472">
    <property type="component" value="Unassembled WGS sequence"/>
</dbReference>
<keyword evidence="5" id="KW-0521">NADP</keyword>
<keyword evidence="4" id="KW-0288">FMN</keyword>
<gene>
    <name evidence="9" type="ORF">ACFQY0_14975</name>
</gene>
<keyword evidence="10" id="KW-1185">Reference proteome</keyword>
<keyword evidence="3" id="KW-0285">Flavoprotein</keyword>
<dbReference type="PANTHER" id="PTHR23026:SF125">
    <property type="entry name" value="OXYGEN-INSENSITIVE NAD(P)H NITROREDUCTASE"/>
    <property type="match status" value="1"/>
</dbReference>
<evidence type="ECO:0000256" key="7">
    <source>
        <dbReference type="ARBA" id="ARBA00023027"/>
    </source>
</evidence>
<evidence type="ECO:0000256" key="6">
    <source>
        <dbReference type="ARBA" id="ARBA00023002"/>
    </source>
</evidence>
<comment type="caution">
    <text evidence="9">The sequence shown here is derived from an EMBL/GenBank/DDBJ whole genome shotgun (WGS) entry which is preliminary data.</text>
</comment>
<evidence type="ECO:0000256" key="2">
    <source>
        <dbReference type="ARBA" id="ARBA00007118"/>
    </source>
</evidence>
<evidence type="ECO:0000256" key="4">
    <source>
        <dbReference type="ARBA" id="ARBA00022643"/>
    </source>
</evidence>
<organism evidence="9 10">
    <name type="scientific">Haloferula chungangensis</name>
    <dbReference type="NCBI Taxonomy" id="1048331"/>
    <lineage>
        <taxon>Bacteria</taxon>
        <taxon>Pseudomonadati</taxon>
        <taxon>Verrucomicrobiota</taxon>
        <taxon>Verrucomicrobiia</taxon>
        <taxon>Verrucomicrobiales</taxon>
        <taxon>Verrucomicrobiaceae</taxon>
        <taxon>Haloferula</taxon>
    </lineage>
</organism>
<feature type="domain" description="Nitroreductase" evidence="8">
    <location>
        <begin position="11"/>
        <end position="188"/>
    </location>
</feature>
<dbReference type="CDD" id="cd02149">
    <property type="entry name" value="NfsB-like"/>
    <property type="match status" value="1"/>
</dbReference>
<dbReference type="Pfam" id="PF00881">
    <property type="entry name" value="Nitroreductase"/>
    <property type="match status" value="1"/>
</dbReference>
<comment type="similarity">
    <text evidence="2">Belongs to the nitroreductase family.</text>
</comment>
<dbReference type="InterPro" id="IPR000415">
    <property type="entry name" value="Nitroreductase-like"/>
</dbReference>
<reference evidence="10" key="1">
    <citation type="journal article" date="2019" name="Int. J. Syst. Evol. Microbiol.">
        <title>The Global Catalogue of Microorganisms (GCM) 10K type strain sequencing project: providing services to taxonomists for standard genome sequencing and annotation.</title>
        <authorList>
            <consortium name="The Broad Institute Genomics Platform"/>
            <consortium name="The Broad Institute Genome Sequencing Center for Infectious Disease"/>
            <person name="Wu L."/>
            <person name="Ma J."/>
        </authorList>
    </citation>
    <scope>NUCLEOTIDE SEQUENCE [LARGE SCALE GENOMIC DNA]</scope>
    <source>
        <strain evidence="10">CGMCC 4.1467</strain>
    </source>
</reference>
<evidence type="ECO:0000256" key="5">
    <source>
        <dbReference type="ARBA" id="ARBA00022857"/>
    </source>
</evidence>
<dbReference type="InterPro" id="IPR033878">
    <property type="entry name" value="NfsB-like"/>
</dbReference>
<evidence type="ECO:0000313" key="10">
    <source>
        <dbReference type="Proteomes" id="UP001596472"/>
    </source>
</evidence>
<dbReference type="PANTHER" id="PTHR23026">
    <property type="entry name" value="NADPH NITROREDUCTASE"/>
    <property type="match status" value="1"/>
</dbReference>
<protein>
    <submittedName>
        <fullName evidence="9">NAD(P)H-dependent oxidoreductase</fullName>
    </submittedName>
</protein>
<accession>A0ABW2LCG4</accession>